<dbReference type="PROSITE" id="PS50294">
    <property type="entry name" value="WD_REPEATS_REGION"/>
    <property type="match status" value="8"/>
</dbReference>
<dbReference type="PROSITE" id="PS00678">
    <property type="entry name" value="WD_REPEATS_1"/>
    <property type="match status" value="8"/>
</dbReference>
<feature type="repeat" description="WD" evidence="3">
    <location>
        <begin position="958"/>
        <end position="999"/>
    </location>
</feature>
<dbReference type="Pfam" id="PF00400">
    <property type="entry name" value="WD40"/>
    <property type="match status" value="8"/>
</dbReference>
<gene>
    <name evidence="6" type="ORF">A1O5_03311</name>
</gene>
<dbReference type="InterPro" id="IPR020472">
    <property type="entry name" value="WD40_PAC1"/>
</dbReference>
<feature type="repeat" description="WD" evidence="3">
    <location>
        <begin position="1273"/>
        <end position="1314"/>
    </location>
</feature>
<dbReference type="InterPro" id="IPR056125">
    <property type="entry name" value="DUF7708"/>
</dbReference>
<dbReference type="InterPro" id="IPR036322">
    <property type="entry name" value="WD40_repeat_dom_sf"/>
</dbReference>
<dbReference type="Gene3D" id="3.40.50.300">
    <property type="entry name" value="P-loop containing nucleotide triphosphate hydrolases"/>
    <property type="match status" value="1"/>
</dbReference>
<keyword evidence="1 3" id="KW-0853">WD repeat</keyword>
<feature type="repeat" description="WD" evidence="3">
    <location>
        <begin position="1000"/>
        <end position="1041"/>
    </location>
</feature>
<feature type="compositionally biased region" description="Polar residues" evidence="4">
    <location>
        <begin position="25"/>
        <end position="61"/>
    </location>
</feature>
<feature type="domain" description="NACHT" evidence="5">
    <location>
        <begin position="391"/>
        <end position="545"/>
    </location>
</feature>
<dbReference type="OrthoDB" id="674604at2759"/>
<feature type="repeat" description="WD" evidence="3">
    <location>
        <begin position="1231"/>
        <end position="1272"/>
    </location>
</feature>
<dbReference type="STRING" id="1182543.W9X896"/>
<dbReference type="InterPro" id="IPR001680">
    <property type="entry name" value="WD40_rpt"/>
</dbReference>
<dbReference type="InterPro" id="IPR056884">
    <property type="entry name" value="NPHP3-like_N"/>
</dbReference>
<organism evidence="6 7">
    <name type="scientific">Cladophialophora psammophila CBS 110553</name>
    <dbReference type="NCBI Taxonomy" id="1182543"/>
    <lineage>
        <taxon>Eukaryota</taxon>
        <taxon>Fungi</taxon>
        <taxon>Dikarya</taxon>
        <taxon>Ascomycota</taxon>
        <taxon>Pezizomycotina</taxon>
        <taxon>Eurotiomycetes</taxon>
        <taxon>Chaetothyriomycetidae</taxon>
        <taxon>Chaetothyriales</taxon>
        <taxon>Herpotrichiellaceae</taxon>
        <taxon>Cladophialophora</taxon>
    </lineage>
</organism>
<dbReference type="PROSITE" id="PS50837">
    <property type="entry name" value="NACHT"/>
    <property type="match status" value="1"/>
</dbReference>
<evidence type="ECO:0000256" key="2">
    <source>
        <dbReference type="ARBA" id="ARBA00022737"/>
    </source>
</evidence>
<evidence type="ECO:0000256" key="3">
    <source>
        <dbReference type="PROSITE-ProRule" id="PRU00221"/>
    </source>
</evidence>
<accession>W9X896</accession>
<dbReference type="PROSITE" id="PS50082">
    <property type="entry name" value="WD_REPEATS_2"/>
    <property type="match status" value="8"/>
</dbReference>
<dbReference type="Pfam" id="PF24809">
    <property type="entry name" value="DUF7708"/>
    <property type="match status" value="1"/>
</dbReference>
<keyword evidence="2" id="KW-0677">Repeat</keyword>
<evidence type="ECO:0000256" key="4">
    <source>
        <dbReference type="SAM" id="MobiDB-lite"/>
    </source>
</evidence>
<dbReference type="EMBL" id="AMGX01000004">
    <property type="protein sequence ID" value="EXJ73550.1"/>
    <property type="molecule type" value="Genomic_DNA"/>
</dbReference>
<evidence type="ECO:0000259" key="5">
    <source>
        <dbReference type="PROSITE" id="PS50837"/>
    </source>
</evidence>
<keyword evidence="7" id="KW-1185">Reference proteome</keyword>
<dbReference type="SUPFAM" id="SSF52540">
    <property type="entry name" value="P-loop containing nucleoside triphosphate hydrolases"/>
    <property type="match status" value="1"/>
</dbReference>
<dbReference type="CDD" id="cd00200">
    <property type="entry name" value="WD40"/>
    <property type="match status" value="1"/>
</dbReference>
<dbReference type="GeneID" id="19188040"/>
<reference evidence="6 7" key="1">
    <citation type="submission" date="2013-03" db="EMBL/GenBank/DDBJ databases">
        <title>The Genome Sequence of Cladophialophora psammophila CBS 110553.</title>
        <authorList>
            <consortium name="The Broad Institute Genomics Platform"/>
            <person name="Cuomo C."/>
            <person name="de Hoog S."/>
            <person name="Gorbushina A."/>
            <person name="Walker B."/>
            <person name="Young S.K."/>
            <person name="Zeng Q."/>
            <person name="Gargeya S."/>
            <person name="Fitzgerald M."/>
            <person name="Haas B."/>
            <person name="Abouelleil A."/>
            <person name="Allen A.W."/>
            <person name="Alvarado L."/>
            <person name="Arachchi H.M."/>
            <person name="Berlin A.M."/>
            <person name="Chapman S.B."/>
            <person name="Gainer-Dewar J."/>
            <person name="Goldberg J."/>
            <person name="Griggs A."/>
            <person name="Gujja S."/>
            <person name="Hansen M."/>
            <person name="Howarth C."/>
            <person name="Imamovic A."/>
            <person name="Ireland A."/>
            <person name="Larimer J."/>
            <person name="McCowan C."/>
            <person name="Murphy C."/>
            <person name="Pearson M."/>
            <person name="Poon T.W."/>
            <person name="Priest M."/>
            <person name="Roberts A."/>
            <person name="Saif S."/>
            <person name="Shea T."/>
            <person name="Sisk P."/>
            <person name="Sykes S."/>
            <person name="Wortman J."/>
            <person name="Nusbaum C."/>
            <person name="Birren B."/>
        </authorList>
    </citation>
    <scope>NUCLEOTIDE SEQUENCE [LARGE SCALE GENOMIC DNA]</scope>
    <source>
        <strain evidence="6 7">CBS 110553</strain>
    </source>
</reference>
<dbReference type="HOGENOM" id="CLU_000288_6_16_1"/>
<dbReference type="PRINTS" id="PR00320">
    <property type="entry name" value="GPROTEINBRPT"/>
</dbReference>
<feature type="repeat" description="WD" evidence="3">
    <location>
        <begin position="1189"/>
        <end position="1230"/>
    </location>
</feature>
<sequence length="1409" mass="157174">MSGSLIPPAKLSVRDRLRQRFGPRSRNSSPTPASVSSQALTSSVVQPPSLPSTQTLASSRPPSAKLLAANTPNASVVSSSSQLAITHPSSSNNILDNALKRLSDTERSTLRKYVALTSNDIDFALRQSLAAVEEKQRYCNEKRWIFTFAGRKVTLKEEADKVIRWLNRVKAVGDVAVNADPIHAGLPWAGIRLLLEAAVSDENQMTSLLVGCEAALYMTNRLKAYMEFLHRLPTTLTRTNFETAATELYACILQFLAQAIQIYQISTFKRVLQAFWEDSDVRNFESKCNELGMRVEIEASNFDRSLSAQDRELTEKLQEDLGTVLQKLKYFRQIQESLNRLEIKLDLDKLPYAKGAMFNSYGDDHVTCHPATRVDLLHQIQDWAQQPDSKSIFWLNGVAGTGKSTISRTIAEWLDSQGHLRVVDLGASFFFKRGEGDRGSASRFFSTVVRQLVLKIPGLGDLIADVITSDPLIFDKALGEQFDKLLYQPIYKANVTPNNCPILVLVVDALDECEKEVDIKTILELWSRIRRISTIRLRLFLTSRPELPIRLGFKGMSVDAYQDMSLDVHQDIVLYDAVPRTTIQHDISTFLKDAFSKFRNEYNADPPSETPLDRDWPGDKVLEALVNLAVPLFIVAATVYRFVSDRNYDPKEQLETILKFPGTGHLEQMEQTYRPVLTQVSATFAKSNDKEKLYQEFRMVVGSIVTLAEPLSRKSLAALLNISPGTLKLRLNPLYSVLRIPDDLETPIRTLHLSFREFLLSDKLQDEPFRVDGPATHRMLVTKCLELLSRSDGLQENLCGLKYPGQPRREVNRTIIDERLPPAFQYACRYWVYHVQHSKISIHDDDEVHVFLQKHFLHWLEALSLIGRIAEVIGHVGVLQSLMSVYESIQLSAFLEDARRVILANRYITDLAPLQIHSSAMIFAPQTSLVRNICGQIPIWIRRCPITPVMWSAELQKLEGHTEWVTAVAFSPDGSLLASASVDQTVRLWDASTGQEVRKLEGHTDFVSAVAFSPDGSLLASASADRTVRLWDVSTGQEVQKLEGHTHSVSAVAFSSDGSLLTSASADRTVRLWDASTGQEVRKLEGHTDFVSAVAFSPDGSLLASASADRTVRLWDVSTGQEVQKLEGHTHSVSAVAFSTGQEVRKLEGHTDFVNAVAFSSDGSLLASTSNDRTVRLWDVSMGQEVRKLEGHTDFVNAVAFFPDGSLLASTSDDRTVRLWDVSTGQEVRKLEGHTSFINAVAFSSDGSLLASASDDRTVRLWDVSTGQEVRKLKGHTSFVNAVAFSPDGSLLASALDDQTVRLWDASTGQELHKFQDISSITTIKFTIGNKTLLTNRGALSIDDRLLPDKTIRPSTDETIMIKNEWIQRGACNLLWLPQEYRSVYSALYGNTIAIGLNSGQVRFIQLNI</sequence>
<dbReference type="Gene3D" id="2.130.10.10">
    <property type="entry name" value="YVTN repeat-like/Quinoprotein amine dehydrogenase"/>
    <property type="match status" value="4"/>
</dbReference>
<dbReference type="SMART" id="SM00320">
    <property type="entry name" value="WD40"/>
    <property type="match status" value="8"/>
</dbReference>
<dbReference type="SUPFAM" id="SSF50978">
    <property type="entry name" value="WD40 repeat-like"/>
    <property type="match status" value="2"/>
</dbReference>
<feature type="region of interest" description="Disordered" evidence="4">
    <location>
        <begin position="1"/>
        <end position="61"/>
    </location>
</feature>
<dbReference type="Proteomes" id="UP000019471">
    <property type="component" value="Unassembled WGS sequence"/>
</dbReference>
<dbReference type="InterPro" id="IPR027417">
    <property type="entry name" value="P-loop_NTPase"/>
</dbReference>
<evidence type="ECO:0000313" key="7">
    <source>
        <dbReference type="Proteomes" id="UP000019471"/>
    </source>
</evidence>
<dbReference type="RefSeq" id="XP_007742113.1">
    <property type="nucleotide sequence ID" value="XM_007743923.1"/>
</dbReference>
<comment type="caution">
    <text evidence="6">The sequence shown here is derived from an EMBL/GenBank/DDBJ whole genome shotgun (WGS) entry which is preliminary data.</text>
</comment>
<evidence type="ECO:0000256" key="1">
    <source>
        <dbReference type="ARBA" id="ARBA00022574"/>
    </source>
</evidence>
<feature type="repeat" description="WD" evidence="3">
    <location>
        <begin position="1147"/>
        <end position="1188"/>
    </location>
</feature>
<proteinExistence type="predicted"/>
<feature type="repeat" description="WD" evidence="3">
    <location>
        <begin position="1042"/>
        <end position="1083"/>
    </location>
</feature>
<evidence type="ECO:0000313" key="6">
    <source>
        <dbReference type="EMBL" id="EXJ73550.1"/>
    </source>
</evidence>
<feature type="repeat" description="WD" evidence="3">
    <location>
        <begin position="1084"/>
        <end position="1125"/>
    </location>
</feature>
<dbReference type="Pfam" id="PF24883">
    <property type="entry name" value="NPHP3_N"/>
    <property type="match status" value="1"/>
</dbReference>
<dbReference type="InterPro" id="IPR015943">
    <property type="entry name" value="WD40/YVTN_repeat-like_dom_sf"/>
</dbReference>
<name>W9X896_9EURO</name>
<dbReference type="InterPro" id="IPR019775">
    <property type="entry name" value="WD40_repeat_CS"/>
</dbReference>
<protein>
    <recommendedName>
        <fullName evidence="5">NACHT domain-containing protein</fullName>
    </recommendedName>
</protein>
<dbReference type="PANTHER" id="PTHR19879">
    <property type="entry name" value="TRANSCRIPTION INITIATION FACTOR TFIID"/>
    <property type="match status" value="1"/>
</dbReference>
<dbReference type="InterPro" id="IPR007111">
    <property type="entry name" value="NACHT_NTPase"/>
</dbReference>
<dbReference type="eggNOG" id="KOG0295">
    <property type="taxonomic scope" value="Eukaryota"/>
</dbReference>
<dbReference type="PANTHER" id="PTHR19879:SF9">
    <property type="entry name" value="TRANSCRIPTION INITIATION FACTOR TFIID SUBUNIT 5"/>
    <property type="match status" value="1"/>
</dbReference>